<organism evidence="2 4">
    <name type="scientific">Suillus plorans</name>
    <dbReference type="NCBI Taxonomy" id="116603"/>
    <lineage>
        <taxon>Eukaryota</taxon>
        <taxon>Fungi</taxon>
        <taxon>Dikarya</taxon>
        <taxon>Basidiomycota</taxon>
        <taxon>Agaricomycotina</taxon>
        <taxon>Agaricomycetes</taxon>
        <taxon>Agaricomycetidae</taxon>
        <taxon>Boletales</taxon>
        <taxon>Suillineae</taxon>
        <taxon>Suillaceae</taxon>
        <taxon>Suillus</taxon>
    </lineage>
</organism>
<dbReference type="OrthoDB" id="3247681at2759"/>
<dbReference type="AlphaFoldDB" id="A0A9P7A8K9"/>
<reference evidence="2" key="1">
    <citation type="journal article" date="2020" name="New Phytol.">
        <title>Comparative genomics reveals dynamic genome evolution in host specialist ectomycorrhizal fungi.</title>
        <authorList>
            <person name="Lofgren L.A."/>
            <person name="Nguyen N.H."/>
            <person name="Vilgalys R."/>
            <person name="Ruytinx J."/>
            <person name="Liao H.L."/>
            <person name="Branco S."/>
            <person name="Kuo A."/>
            <person name="LaButti K."/>
            <person name="Lipzen A."/>
            <person name="Andreopoulos W."/>
            <person name="Pangilinan J."/>
            <person name="Riley R."/>
            <person name="Hundley H."/>
            <person name="Na H."/>
            <person name="Barry K."/>
            <person name="Grigoriev I.V."/>
            <person name="Stajich J.E."/>
            <person name="Kennedy P.G."/>
        </authorList>
    </citation>
    <scope>NUCLEOTIDE SEQUENCE</scope>
    <source>
        <strain evidence="2">S12</strain>
    </source>
</reference>
<feature type="compositionally biased region" description="Basic residues" evidence="1">
    <location>
        <begin position="44"/>
        <end position="53"/>
    </location>
</feature>
<protein>
    <submittedName>
        <fullName evidence="2">Uncharacterized protein</fullName>
    </submittedName>
</protein>
<feature type="compositionally biased region" description="Basic residues" evidence="1">
    <location>
        <begin position="391"/>
        <end position="418"/>
    </location>
</feature>
<proteinExistence type="predicted"/>
<dbReference type="GeneID" id="64592720"/>
<dbReference type="Proteomes" id="UP000719766">
    <property type="component" value="Unassembled WGS sequence"/>
</dbReference>
<comment type="caution">
    <text evidence="2">The sequence shown here is derived from an EMBL/GenBank/DDBJ whole genome shotgun (WGS) entry which is preliminary data.</text>
</comment>
<evidence type="ECO:0000256" key="1">
    <source>
        <dbReference type="SAM" id="MobiDB-lite"/>
    </source>
</evidence>
<gene>
    <name evidence="3" type="ORF">HD556DRAFT_1250698</name>
    <name evidence="2" type="ORF">HD556DRAFT_1251365</name>
</gene>
<dbReference type="EMBL" id="JABBWE010000148">
    <property type="protein sequence ID" value="KAG1784417.1"/>
    <property type="molecule type" value="Genomic_DNA"/>
</dbReference>
<feature type="region of interest" description="Disordered" evidence="1">
    <location>
        <begin position="1"/>
        <end position="64"/>
    </location>
</feature>
<evidence type="ECO:0000313" key="2">
    <source>
        <dbReference type="EMBL" id="KAG1784417.1"/>
    </source>
</evidence>
<evidence type="ECO:0000313" key="4">
    <source>
        <dbReference type="Proteomes" id="UP000719766"/>
    </source>
</evidence>
<name>A0A9P7A8K9_9AGAM</name>
<evidence type="ECO:0000313" key="3">
    <source>
        <dbReference type="EMBL" id="KAG1784882.1"/>
    </source>
</evidence>
<accession>A0A9P7A8K9</accession>
<keyword evidence="4" id="KW-1185">Reference proteome</keyword>
<dbReference type="RefSeq" id="XP_041152367.1">
    <property type="nucleotide sequence ID" value="XM_041298956.1"/>
</dbReference>
<dbReference type="EMBL" id="JABBWE010000126">
    <property type="protein sequence ID" value="KAG1784882.1"/>
    <property type="molecule type" value="Genomic_DNA"/>
</dbReference>
<sequence length="445" mass="50058">MIAQHSSAAPRVDLAEANNSSWAARNPDRPVLASREPLTTAQKARAKAQRASRKITSQQRKEAEDMLNSAIQQMLAKEAQKVNDIALEHGVTVEKVKKLMGGIKNYKSSRSAQLENALMHVKAEQVNKDLPRGAKFGAKDLRMLVKEDTAMQNLTEGEKQQYIDNLIEHRAMQNMSVRATNASAARDVQSTLDNVFKMLDSLAVRTGIYACVFASRGHVYDTAQATWFGTDNVMDFWEDVLQMEADEIARKLEQWACMAGRSLDERETVQNMQRVCTRLLNSGLSTCFVSRTHSILTNFLSETVAKRRDIRINYASFDTAIKEKLGIDLRGWPEGIPFQSPTSLNDLNSLLKVRCALKDGSCHWFRMSPRQREEYNALLDAHRKKGEVVTKPRKKRSDAGVPRKRKGKENSHQRKRARAPGSSMQAPKSAEFVCTSEEESSEDEA</sequence>
<feature type="compositionally biased region" description="Acidic residues" evidence="1">
    <location>
        <begin position="436"/>
        <end position="445"/>
    </location>
</feature>
<feature type="region of interest" description="Disordered" evidence="1">
    <location>
        <begin position="383"/>
        <end position="445"/>
    </location>
</feature>